<evidence type="ECO:0000256" key="2">
    <source>
        <dbReference type="ARBA" id="ARBA00022676"/>
    </source>
</evidence>
<dbReference type="InterPro" id="IPR050834">
    <property type="entry name" value="Glycosyltransf_2"/>
</dbReference>
<keyword evidence="3" id="KW-0808">Transferase</keyword>
<dbReference type="PANTHER" id="PTHR43685">
    <property type="entry name" value="GLYCOSYLTRANSFERASE"/>
    <property type="match status" value="1"/>
</dbReference>
<dbReference type="Gene3D" id="3.90.550.10">
    <property type="entry name" value="Spore Coat Polysaccharide Biosynthesis Protein SpsA, Chain A"/>
    <property type="match status" value="1"/>
</dbReference>
<keyword evidence="2" id="KW-0328">Glycosyltransferase</keyword>
<dbReference type="Pfam" id="PF00535">
    <property type="entry name" value="Glycos_transf_2"/>
    <property type="match status" value="1"/>
</dbReference>
<dbReference type="GO" id="GO:0016757">
    <property type="term" value="F:glycosyltransferase activity"/>
    <property type="evidence" value="ECO:0007669"/>
    <property type="project" value="UniProtKB-KW"/>
</dbReference>
<dbReference type="InterPro" id="IPR029044">
    <property type="entry name" value="Nucleotide-diphossugar_trans"/>
</dbReference>
<reference evidence="5" key="1">
    <citation type="submission" date="2020-05" db="EMBL/GenBank/DDBJ databases">
        <authorList>
            <person name="Chiriac C."/>
            <person name="Salcher M."/>
            <person name="Ghai R."/>
            <person name="Kavagutti S V."/>
        </authorList>
    </citation>
    <scope>NUCLEOTIDE SEQUENCE</scope>
</reference>
<dbReference type="PANTHER" id="PTHR43685:SF5">
    <property type="entry name" value="GLYCOSYLTRANSFERASE EPSE-RELATED"/>
    <property type="match status" value="1"/>
</dbReference>
<proteinExistence type="inferred from homology"/>
<evidence type="ECO:0000259" key="4">
    <source>
        <dbReference type="Pfam" id="PF00535"/>
    </source>
</evidence>
<evidence type="ECO:0000256" key="1">
    <source>
        <dbReference type="ARBA" id="ARBA00006739"/>
    </source>
</evidence>
<organism evidence="5">
    <name type="scientific">freshwater metagenome</name>
    <dbReference type="NCBI Taxonomy" id="449393"/>
    <lineage>
        <taxon>unclassified sequences</taxon>
        <taxon>metagenomes</taxon>
        <taxon>ecological metagenomes</taxon>
    </lineage>
</organism>
<dbReference type="EMBL" id="CAEZXP010000010">
    <property type="protein sequence ID" value="CAB4709743.1"/>
    <property type="molecule type" value="Genomic_DNA"/>
</dbReference>
<gene>
    <name evidence="5" type="ORF">UFOPK2399_01919</name>
</gene>
<sequence length="329" mass="35899">MSVPAVSVLMPAYNAAPFVKSAVVSILAQTFTDLELIVIDDGSTDGTRELLRQITDPRLVLIELAENGGYTHALNIAIERARGEILVRQDADDLSRPGRVAAQVDAFTRNDRLAIVGSDVELIDATGEPLRIDRQPRSDAEIRVRALFQNPFVHSSVAFRTRDIRTLGHAYDPTLEPSEDYGLWSELLALGEGCNLPAPLVAYRVHASQVSSTRADRQEAAATEVARRNLAALGLIVGNEDVTAARHLAQGFPQFLDAPQRSAARTILEASRRLATHSGADLRDETRRLARRLTVAAPRSVVRDRRLLASVMRLDPLAPLAAFGKAVRP</sequence>
<dbReference type="InterPro" id="IPR001173">
    <property type="entry name" value="Glyco_trans_2-like"/>
</dbReference>
<dbReference type="SUPFAM" id="SSF53448">
    <property type="entry name" value="Nucleotide-diphospho-sugar transferases"/>
    <property type="match status" value="1"/>
</dbReference>
<protein>
    <submittedName>
        <fullName evidence="5">Unannotated protein</fullName>
    </submittedName>
</protein>
<dbReference type="AlphaFoldDB" id="A0A6J6QJD6"/>
<evidence type="ECO:0000256" key="3">
    <source>
        <dbReference type="ARBA" id="ARBA00022679"/>
    </source>
</evidence>
<evidence type="ECO:0000313" key="5">
    <source>
        <dbReference type="EMBL" id="CAB4709743.1"/>
    </source>
</evidence>
<feature type="domain" description="Glycosyltransferase 2-like" evidence="4">
    <location>
        <begin position="7"/>
        <end position="159"/>
    </location>
</feature>
<name>A0A6J6QJD6_9ZZZZ</name>
<accession>A0A6J6QJD6</accession>
<comment type="similarity">
    <text evidence="1">Belongs to the glycosyltransferase 2 family.</text>
</comment>